<dbReference type="GO" id="GO:0046983">
    <property type="term" value="F:protein dimerization activity"/>
    <property type="evidence" value="ECO:0007669"/>
    <property type="project" value="InterPro"/>
</dbReference>
<dbReference type="AlphaFoldDB" id="A0A1H2RB03"/>
<dbReference type="PROSITE" id="PS51500">
    <property type="entry name" value="SIN"/>
    <property type="match status" value="1"/>
</dbReference>
<reference evidence="5" key="1">
    <citation type="submission" date="2016-10" db="EMBL/GenBank/DDBJ databases">
        <authorList>
            <person name="de Groot N.N."/>
        </authorList>
    </citation>
    <scope>NUCLEOTIDE SEQUENCE [LARGE SCALE GENOMIC DNA]</scope>
    <source>
        <strain evidence="5">DSM 12489</strain>
    </source>
</reference>
<reference evidence="6" key="2">
    <citation type="submission" date="2016-10" db="EMBL/GenBank/DDBJ databases">
        <authorList>
            <person name="Varghese N."/>
        </authorList>
    </citation>
    <scope>NUCLEOTIDE SEQUENCE [LARGE SCALE GENOMIC DNA]</scope>
    <source>
        <strain evidence="6">DSM 12489</strain>
    </source>
</reference>
<keyword evidence="6" id="KW-1185">Reference proteome</keyword>
<dbReference type="PANTHER" id="PTHR46797:SF13">
    <property type="entry name" value="HTH-TYPE TRANSCRIPTIONAL REGULATOR SINR"/>
    <property type="match status" value="1"/>
</dbReference>
<accession>A0A1H2RB03</accession>
<protein>
    <submittedName>
        <fullName evidence="4 5">Transcriptional regulator</fullName>
    </submittedName>
</protein>
<dbReference type="Pfam" id="PF01381">
    <property type="entry name" value="HTH_3"/>
    <property type="match status" value="1"/>
</dbReference>
<dbReference type="EMBL" id="FNOJ01000002">
    <property type="protein sequence ID" value="SDW16388.1"/>
    <property type="molecule type" value="Genomic_DNA"/>
</dbReference>
<name>A0A1H2RB03_9BACL</name>
<organism evidence="5 6">
    <name type="scientific">Alicyclobacillus hesperidum</name>
    <dbReference type="NCBI Taxonomy" id="89784"/>
    <lineage>
        <taxon>Bacteria</taxon>
        <taxon>Bacillati</taxon>
        <taxon>Bacillota</taxon>
        <taxon>Bacilli</taxon>
        <taxon>Bacillales</taxon>
        <taxon>Alicyclobacillaceae</taxon>
        <taxon>Alicyclobacillus</taxon>
    </lineage>
</organism>
<dbReference type="Proteomes" id="UP001157137">
    <property type="component" value="Unassembled WGS sequence"/>
</dbReference>
<evidence type="ECO:0000313" key="6">
    <source>
        <dbReference type="Proteomes" id="UP000182589"/>
    </source>
</evidence>
<dbReference type="GO" id="GO:0005829">
    <property type="term" value="C:cytosol"/>
    <property type="evidence" value="ECO:0007669"/>
    <property type="project" value="TreeGrafter"/>
</dbReference>
<evidence type="ECO:0000313" key="5">
    <source>
        <dbReference type="EMBL" id="SDW16388.1"/>
    </source>
</evidence>
<reference evidence="4" key="3">
    <citation type="submission" date="2023-02" db="EMBL/GenBank/DDBJ databases">
        <title>Proposal of a novel subspecies: Alicyclobacillus hesperidum subspecies aegle.</title>
        <authorList>
            <person name="Goto K."/>
            <person name="Fujii T."/>
            <person name="Yasui K."/>
            <person name="Mochida K."/>
            <person name="Kato-Tanaka Y."/>
            <person name="Morohoshi S."/>
            <person name="An S.Y."/>
            <person name="Kasai H."/>
            <person name="Yokota A."/>
        </authorList>
    </citation>
    <scope>NUCLEOTIDE SEQUENCE</scope>
    <source>
        <strain evidence="4">DSM 12766</strain>
    </source>
</reference>
<dbReference type="GO" id="GO:0003700">
    <property type="term" value="F:DNA-binding transcription factor activity"/>
    <property type="evidence" value="ECO:0007669"/>
    <property type="project" value="TreeGrafter"/>
</dbReference>
<dbReference type="STRING" id="89784.SAMN04489725_102236"/>
<dbReference type="CDD" id="cd00093">
    <property type="entry name" value="HTH_XRE"/>
    <property type="match status" value="1"/>
</dbReference>
<dbReference type="PANTHER" id="PTHR46797">
    <property type="entry name" value="HTH-TYPE TRANSCRIPTIONAL REGULATOR"/>
    <property type="match status" value="1"/>
</dbReference>
<gene>
    <name evidence="4" type="primary">sinR</name>
    <name evidence="4" type="ORF">Heshes_07950</name>
    <name evidence="5" type="ORF">SAMN04489725_102236</name>
</gene>
<dbReference type="Proteomes" id="UP000182589">
    <property type="component" value="Unassembled WGS sequence"/>
</dbReference>
<evidence type="ECO:0000259" key="3">
    <source>
        <dbReference type="PROSITE" id="PS51500"/>
    </source>
</evidence>
<feature type="domain" description="HTH cro/C1-type" evidence="2">
    <location>
        <begin position="6"/>
        <end position="61"/>
    </location>
</feature>
<dbReference type="InterPro" id="IPR010982">
    <property type="entry name" value="Lambda_DNA-bd_dom_sf"/>
</dbReference>
<dbReference type="PROSITE" id="PS50943">
    <property type="entry name" value="HTH_CROC1"/>
    <property type="match status" value="1"/>
</dbReference>
<dbReference type="SUPFAM" id="SSF47406">
    <property type="entry name" value="SinR repressor dimerisation domain-like"/>
    <property type="match status" value="1"/>
</dbReference>
<dbReference type="EMBL" id="BSRA01000003">
    <property type="protein sequence ID" value="GLV13111.1"/>
    <property type="molecule type" value="Genomic_DNA"/>
</dbReference>
<keyword evidence="1" id="KW-0238">DNA-binding</keyword>
<sequence length="111" mass="12817">MIGERLKHFRQQKGLTLTELADKANVAKSYLSAIERGLQRNPSIQVIEKLAHVLNVPVQEFVEAPSSNSETAGLDREWLELLREVADAGITKEQFREWLEFQRWRLDKNGE</sequence>
<dbReference type="InterPro" id="IPR036281">
    <property type="entry name" value="SinR/SinI_dimer_dom_sf"/>
</dbReference>
<evidence type="ECO:0000256" key="1">
    <source>
        <dbReference type="ARBA" id="ARBA00023125"/>
    </source>
</evidence>
<dbReference type="Gene3D" id="1.10.260.40">
    <property type="entry name" value="lambda repressor-like DNA-binding domains"/>
    <property type="match status" value="1"/>
</dbReference>
<feature type="domain" description="Sin" evidence="3">
    <location>
        <begin position="65"/>
        <end position="103"/>
    </location>
</feature>
<dbReference type="InterPro" id="IPR010981">
    <property type="entry name" value="SinR/SinI_dimer_dom"/>
</dbReference>
<dbReference type="GO" id="GO:0003677">
    <property type="term" value="F:DNA binding"/>
    <property type="evidence" value="ECO:0007669"/>
    <property type="project" value="UniProtKB-KW"/>
</dbReference>
<evidence type="ECO:0000259" key="2">
    <source>
        <dbReference type="PROSITE" id="PS50943"/>
    </source>
</evidence>
<dbReference type="RefSeq" id="WP_040290854.1">
    <property type="nucleotide sequence ID" value="NZ_BSRA01000003.1"/>
</dbReference>
<proteinExistence type="predicted"/>
<evidence type="ECO:0000313" key="4">
    <source>
        <dbReference type="EMBL" id="GLV13111.1"/>
    </source>
</evidence>
<dbReference type="SUPFAM" id="SSF47413">
    <property type="entry name" value="lambda repressor-like DNA-binding domains"/>
    <property type="match status" value="1"/>
</dbReference>
<dbReference type="InterPro" id="IPR050807">
    <property type="entry name" value="TransReg_Diox_bact_type"/>
</dbReference>
<dbReference type="InterPro" id="IPR001387">
    <property type="entry name" value="Cro/C1-type_HTH"/>
</dbReference>
<dbReference type="SMART" id="SM00530">
    <property type="entry name" value="HTH_XRE"/>
    <property type="match status" value="1"/>
</dbReference>